<dbReference type="Pfam" id="PF02770">
    <property type="entry name" value="Acyl-CoA_dh_M"/>
    <property type="match status" value="1"/>
</dbReference>
<organism evidence="13 14">
    <name type="scientific">Thermodesulforhabdus norvegica</name>
    <dbReference type="NCBI Taxonomy" id="39841"/>
    <lineage>
        <taxon>Bacteria</taxon>
        <taxon>Pseudomonadati</taxon>
        <taxon>Thermodesulfobacteriota</taxon>
        <taxon>Syntrophobacteria</taxon>
        <taxon>Syntrophobacterales</taxon>
        <taxon>Thermodesulforhabdaceae</taxon>
        <taxon>Thermodesulforhabdus</taxon>
    </lineage>
</organism>
<dbReference type="SUPFAM" id="SSF47203">
    <property type="entry name" value="Acyl-CoA dehydrogenase C-terminal domain-like"/>
    <property type="match status" value="1"/>
</dbReference>
<dbReference type="InterPro" id="IPR013786">
    <property type="entry name" value="AcylCoA_DH/ox_N"/>
</dbReference>
<comment type="cofactor">
    <cofactor evidence="1 9">
        <name>FAD</name>
        <dbReference type="ChEBI" id="CHEBI:57692"/>
    </cofactor>
</comment>
<gene>
    <name evidence="13" type="ORF">SAMN05660836_01339</name>
</gene>
<keyword evidence="5" id="KW-0101">Branched-chain amino acid catabolism</keyword>
<proteinExistence type="inferred from homology"/>
<protein>
    <submittedName>
        <fullName evidence="13">Isovaleryl-CoA dehydrogenase</fullName>
    </submittedName>
</protein>
<evidence type="ECO:0000256" key="4">
    <source>
        <dbReference type="ARBA" id="ARBA00011881"/>
    </source>
</evidence>
<evidence type="ECO:0000313" key="14">
    <source>
        <dbReference type="Proteomes" id="UP000199611"/>
    </source>
</evidence>
<comment type="pathway">
    <text evidence="2">Amino-acid degradation; L-valine degradation.</text>
</comment>
<evidence type="ECO:0000256" key="8">
    <source>
        <dbReference type="ARBA" id="ARBA00023002"/>
    </source>
</evidence>
<dbReference type="GO" id="GO:0050660">
    <property type="term" value="F:flavin adenine dinucleotide binding"/>
    <property type="evidence" value="ECO:0007669"/>
    <property type="project" value="InterPro"/>
</dbReference>
<evidence type="ECO:0000259" key="12">
    <source>
        <dbReference type="Pfam" id="PF02771"/>
    </source>
</evidence>
<evidence type="ECO:0000256" key="3">
    <source>
        <dbReference type="ARBA" id="ARBA00009347"/>
    </source>
</evidence>
<feature type="domain" description="Acyl-CoA dehydrogenase/oxidase C-terminal" evidence="10">
    <location>
        <begin position="229"/>
        <end position="383"/>
    </location>
</feature>
<dbReference type="InterPro" id="IPR006089">
    <property type="entry name" value="Acyl-CoA_DH_CS"/>
</dbReference>
<dbReference type="InterPro" id="IPR046373">
    <property type="entry name" value="Acyl-CoA_Oxase/DH_mid-dom_sf"/>
</dbReference>
<dbReference type="Proteomes" id="UP000199611">
    <property type="component" value="Unassembled WGS sequence"/>
</dbReference>
<dbReference type="PANTHER" id="PTHR43884">
    <property type="entry name" value="ACYL-COA DEHYDROGENASE"/>
    <property type="match status" value="1"/>
</dbReference>
<keyword evidence="8 9" id="KW-0560">Oxidoreductase</keyword>
<evidence type="ECO:0000256" key="6">
    <source>
        <dbReference type="ARBA" id="ARBA00022630"/>
    </source>
</evidence>
<accession>A0A1I4TC51</accession>
<dbReference type="SUPFAM" id="SSF56645">
    <property type="entry name" value="Acyl-CoA dehydrogenase NM domain-like"/>
    <property type="match status" value="1"/>
</dbReference>
<keyword evidence="6 9" id="KW-0285">Flavoprotein</keyword>
<dbReference type="GO" id="GO:0006552">
    <property type="term" value="P:L-leucine catabolic process"/>
    <property type="evidence" value="ECO:0007669"/>
    <property type="project" value="TreeGrafter"/>
</dbReference>
<evidence type="ECO:0000256" key="1">
    <source>
        <dbReference type="ARBA" id="ARBA00001974"/>
    </source>
</evidence>
<dbReference type="InterPro" id="IPR009100">
    <property type="entry name" value="AcylCoA_DH/oxidase_NM_dom_sf"/>
</dbReference>
<dbReference type="FunFam" id="2.40.110.10:FF:000001">
    <property type="entry name" value="Acyl-CoA dehydrogenase, mitochondrial"/>
    <property type="match status" value="1"/>
</dbReference>
<dbReference type="AlphaFoldDB" id="A0A1I4TC51"/>
<name>A0A1I4TC51_9BACT</name>
<evidence type="ECO:0000256" key="9">
    <source>
        <dbReference type="RuleBase" id="RU362125"/>
    </source>
</evidence>
<dbReference type="PROSITE" id="PS00073">
    <property type="entry name" value="ACYL_COA_DH_2"/>
    <property type="match status" value="1"/>
</dbReference>
<dbReference type="PANTHER" id="PTHR43884:SF12">
    <property type="entry name" value="ISOVALERYL-COA DEHYDROGENASE, MITOCHONDRIAL-RELATED"/>
    <property type="match status" value="1"/>
</dbReference>
<dbReference type="STRING" id="39841.SAMN05660836_01339"/>
<sequence length="394" mass="43706">MDFELTEEQRMIKETVYKWALQELGPLQEKIDEEDWFPPDFFKKCAEIGILGITIDEKYGGLGGDVLMQVLAVEQMSRICPALAMTYAAHSNLCAHNIHKNASEYLKEKYLPPMVRGEKIGALALTEPNAGSDAMSIRTRAVRKGDKYILNGTKMFITNGPVADIFLVYAKTQPELGAKGISAFIVEKDFPGFSVSRKIKKCGMRGSPTGELVFEDCEVPAENLVGQENMGVAVMTSGLDVERIVLAGGSLGMAEQALEYSIEYSVQREQFGQPIANFQMIQQKLADMYARIEAARLLIYRAAELAQRSPRGGKGTELTKLAAAAILFASETATWVCSQAVQIHGGYGYCLEFPVQKLWRDAKLYEIGAGTNEIRRMIIARELTREAFARKKMV</sequence>
<dbReference type="InterPro" id="IPR036250">
    <property type="entry name" value="AcylCo_DH-like_C"/>
</dbReference>
<dbReference type="Pfam" id="PF02771">
    <property type="entry name" value="Acyl-CoA_dh_N"/>
    <property type="match status" value="1"/>
</dbReference>
<dbReference type="FunFam" id="1.20.140.10:FF:000001">
    <property type="entry name" value="Acyl-CoA dehydrogenase"/>
    <property type="match status" value="1"/>
</dbReference>
<dbReference type="InterPro" id="IPR006091">
    <property type="entry name" value="Acyl-CoA_Oxase/DH_mid-dom"/>
</dbReference>
<dbReference type="InterPro" id="IPR009075">
    <property type="entry name" value="AcylCo_DH/oxidase_C"/>
</dbReference>
<dbReference type="FunFam" id="1.10.540.10:FF:000002">
    <property type="entry name" value="Acyl-CoA dehydrogenase FadE19"/>
    <property type="match status" value="1"/>
</dbReference>
<dbReference type="RefSeq" id="WP_093394452.1">
    <property type="nucleotide sequence ID" value="NZ_FOUU01000003.1"/>
</dbReference>
<dbReference type="GO" id="GO:0003995">
    <property type="term" value="F:acyl-CoA dehydrogenase activity"/>
    <property type="evidence" value="ECO:0007669"/>
    <property type="project" value="InterPro"/>
</dbReference>
<evidence type="ECO:0000256" key="7">
    <source>
        <dbReference type="ARBA" id="ARBA00022827"/>
    </source>
</evidence>
<keyword evidence="7 9" id="KW-0274">FAD</keyword>
<dbReference type="Gene3D" id="1.10.540.10">
    <property type="entry name" value="Acyl-CoA dehydrogenase/oxidase, N-terminal domain"/>
    <property type="match status" value="1"/>
</dbReference>
<dbReference type="EMBL" id="FOUU01000003">
    <property type="protein sequence ID" value="SFM74299.1"/>
    <property type="molecule type" value="Genomic_DNA"/>
</dbReference>
<dbReference type="PIRSF" id="PIRSF016578">
    <property type="entry name" value="HsaA"/>
    <property type="match status" value="1"/>
</dbReference>
<dbReference type="PROSITE" id="PS00072">
    <property type="entry name" value="ACYL_COA_DH_1"/>
    <property type="match status" value="1"/>
</dbReference>
<evidence type="ECO:0000256" key="2">
    <source>
        <dbReference type="ARBA" id="ARBA00005109"/>
    </source>
</evidence>
<dbReference type="OrthoDB" id="9765339at2"/>
<keyword evidence="14" id="KW-1185">Reference proteome</keyword>
<dbReference type="Pfam" id="PF00441">
    <property type="entry name" value="Acyl-CoA_dh_1"/>
    <property type="match status" value="1"/>
</dbReference>
<dbReference type="Gene3D" id="2.40.110.10">
    <property type="entry name" value="Butyryl-CoA Dehydrogenase, subunit A, domain 2"/>
    <property type="match status" value="1"/>
</dbReference>
<evidence type="ECO:0000259" key="10">
    <source>
        <dbReference type="Pfam" id="PF00441"/>
    </source>
</evidence>
<comment type="similarity">
    <text evidence="3 9">Belongs to the acyl-CoA dehydrogenase family.</text>
</comment>
<comment type="subunit">
    <text evidence="4">Homotetramer.</text>
</comment>
<reference evidence="13 14" key="1">
    <citation type="submission" date="2016-10" db="EMBL/GenBank/DDBJ databases">
        <authorList>
            <person name="de Groot N.N."/>
        </authorList>
    </citation>
    <scope>NUCLEOTIDE SEQUENCE [LARGE SCALE GENOMIC DNA]</scope>
    <source>
        <strain evidence="13 14">DSM 9990</strain>
    </source>
</reference>
<evidence type="ECO:0000259" key="11">
    <source>
        <dbReference type="Pfam" id="PF02770"/>
    </source>
</evidence>
<feature type="domain" description="Acyl-CoA dehydrogenase/oxidase N-terminal" evidence="12">
    <location>
        <begin position="6"/>
        <end position="118"/>
    </location>
</feature>
<feature type="domain" description="Acyl-CoA oxidase/dehydrogenase middle" evidence="11">
    <location>
        <begin position="122"/>
        <end position="217"/>
    </location>
</feature>
<dbReference type="Gene3D" id="1.20.140.10">
    <property type="entry name" value="Butyryl-CoA Dehydrogenase, subunit A, domain 3"/>
    <property type="match status" value="1"/>
</dbReference>
<dbReference type="InterPro" id="IPR037069">
    <property type="entry name" value="AcylCoA_DH/ox_N_sf"/>
</dbReference>
<evidence type="ECO:0000313" key="13">
    <source>
        <dbReference type="EMBL" id="SFM74299.1"/>
    </source>
</evidence>
<evidence type="ECO:0000256" key="5">
    <source>
        <dbReference type="ARBA" id="ARBA00022456"/>
    </source>
</evidence>